<dbReference type="InterPro" id="IPR002078">
    <property type="entry name" value="Sigma_54_int"/>
</dbReference>
<dbReference type="InterPro" id="IPR003593">
    <property type="entry name" value="AAA+_ATPase"/>
</dbReference>
<proteinExistence type="predicted"/>
<dbReference type="Gene3D" id="3.40.50.300">
    <property type="entry name" value="P-loop containing nucleotide triphosphate hydrolases"/>
    <property type="match status" value="1"/>
</dbReference>
<organism evidence="6 7">
    <name type="scientific">Massilia pinisoli</name>
    <dbReference type="NCBI Taxonomy" id="1772194"/>
    <lineage>
        <taxon>Bacteria</taxon>
        <taxon>Pseudomonadati</taxon>
        <taxon>Pseudomonadota</taxon>
        <taxon>Betaproteobacteria</taxon>
        <taxon>Burkholderiales</taxon>
        <taxon>Oxalobacteraceae</taxon>
        <taxon>Telluria group</taxon>
        <taxon>Massilia</taxon>
    </lineage>
</organism>
<name>A0ABT1ZKD7_9BURK</name>
<dbReference type="RefSeq" id="WP_258815019.1">
    <property type="nucleotide sequence ID" value="NZ_JANUGW010000001.1"/>
</dbReference>
<evidence type="ECO:0000313" key="7">
    <source>
        <dbReference type="Proteomes" id="UP001204151"/>
    </source>
</evidence>
<feature type="domain" description="Sigma-54 factor interaction" evidence="5">
    <location>
        <begin position="146"/>
        <end position="365"/>
    </location>
</feature>
<gene>
    <name evidence="6" type="ORF">NX784_02000</name>
</gene>
<evidence type="ECO:0000256" key="3">
    <source>
        <dbReference type="ARBA" id="ARBA00023015"/>
    </source>
</evidence>
<dbReference type="Gene3D" id="1.10.8.60">
    <property type="match status" value="1"/>
</dbReference>
<keyword evidence="3" id="KW-0805">Transcription regulation</keyword>
<dbReference type="PANTHER" id="PTHR32071">
    <property type="entry name" value="TRANSCRIPTIONAL REGULATORY PROTEIN"/>
    <property type="match status" value="1"/>
</dbReference>
<dbReference type="Gene3D" id="1.10.10.60">
    <property type="entry name" value="Homeodomain-like"/>
    <property type="match status" value="1"/>
</dbReference>
<dbReference type="InterPro" id="IPR027417">
    <property type="entry name" value="P-loop_NTPase"/>
</dbReference>
<dbReference type="SUPFAM" id="SSF52540">
    <property type="entry name" value="P-loop containing nucleoside triphosphate hydrolases"/>
    <property type="match status" value="1"/>
</dbReference>
<keyword evidence="1" id="KW-0547">Nucleotide-binding</keyword>
<dbReference type="CDD" id="cd14279">
    <property type="entry name" value="CUE"/>
    <property type="match status" value="1"/>
</dbReference>
<protein>
    <submittedName>
        <fullName evidence="6">Sigma 54-interacting transcriptional regulator</fullName>
    </submittedName>
</protein>
<evidence type="ECO:0000259" key="5">
    <source>
        <dbReference type="PROSITE" id="PS50045"/>
    </source>
</evidence>
<dbReference type="InterPro" id="IPR058031">
    <property type="entry name" value="AAA_lid_NorR"/>
</dbReference>
<evidence type="ECO:0000313" key="6">
    <source>
        <dbReference type="EMBL" id="MCS0580357.1"/>
    </source>
</evidence>
<keyword evidence="2" id="KW-0067">ATP-binding</keyword>
<dbReference type="SUPFAM" id="SSF46689">
    <property type="entry name" value="Homeodomain-like"/>
    <property type="match status" value="1"/>
</dbReference>
<dbReference type="Pfam" id="PF00158">
    <property type="entry name" value="Sigma54_activat"/>
    <property type="match status" value="1"/>
</dbReference>
<dbReference type="PROSITE" id="PS00688">
    <property type="entry name" value="SIGMA54_INTERACT_3"/>
    <property type="match status" value="1"/>
</dbReference>
<reference evidence="6 7" key="1">
    <citation type="submission" date="2022-08" db="EMBL/GenBank/DDBJ databases">
        <title>Reclassification of Massilia species as members of the genera Telluria, Duganella, Pseudoduganella, Mokoshia gen. nov. and Zemynaea gen. nov. using orthogonal and non-orthogonal genome-based approaches.</title>
        <authorList>
            <person name="Bowman J.P."/>
        </authorList>
    </citation>
    <scope>NUCLEOTIDE SEQUENCE [LARGE SCALE GENOMIC DNA]</scope>
    <source>
        <strain evidence="6 7">JCM 31316</strain>
    </source>
</reference>
<dbReference type="Pfam" id="PF25601">
    <property type="entry name" value="AAA_lid_14"/>
    <property type="match status" value="1"/>
</dbReference>
<evidence type="ECO:0000256" key="2">
    <source>
        <dbReference type="ARBA" id="ARBA00022840"/>
    </source>
</evidence>
<keyword evidence="4" id="KW-0804">Transcription</keyword>
<dbReference type="Pfam" id="PF02954">
    <property type="entry name" value="HTH_8"/>
    <property type="match status" value="1"/>
</dbReference>
<dbReference type="PANTHER" id="PTHR32071:SF77">
    <property type="entry name" value="TRANSCRIPTIONAL REGULATORY PROTEIN"/>
    <property type="match status" value="1"/>
</dbReference>
<keyword evidence="7" id="KW-1185">Reference proteome</keyword>
<sequence>MSDSTEYTQTLQLSAQGLPGRPLLALTILWHPDPARIGEQFVGDPGVLEVNRYAPLFYRPGEAGLPLGHGTISRDPVRIVRDGEVVLLHLPATRMPVELNGRAATGQVRLGAADVAHGQVLTLGRAVVLCLHWMTCLPKHNPVPGLVGVGAAAISLRDQIRMVAPTDIPVLLLGETGTGKEIAARAIHALGQRAQTRLVAVNMAALNESLAAAELFGATRGAYTGAQERRGLFAEADGATLFLDEIGNAPASVQPMLLRVLEGGDYRPLGASQDRKTSARLIAATDQDLDLAAFNQALLRRLEGFAIQLPPLRARREDIGVLIAHLLKAYGAEPTLPVELVVEIACFDWPGNIRQLGHALRRAALLVQHGGTPQLEQLVRLTPAPAGSAARLMPAADVAPPVMAAPAPAAVPSAPDAPRRKPSALSDADVLDAMAGNDWNIQAAARTLGISRPTMYKLLDGHREIRWAERIPPEEIERALAACDGDVGRCAASLRTPTESLRREIRRLALDRVAPL</sequence>
<accession>A0ABT1ZKD7</accession>
<evidence type="ECO:0000256" key="1">
    <source>
        <dbReference type="ARBA" id="ARBA00022741"/>
    </source>
</evidence>
<dbReference type="PROSITE" id="PS50045">
    <property type="entry name" value="SIGMA54_INTERACT_4"/>
    <property type="match status" value="1"/>
</dbReference>
<dbReference type="InterPro" id="IPR009057">
    <property type="entry name" value="Homeodomain-like_sf"/>
</dbReference>
<dbReference type="InterPro" id="IPR025944">
    <property type="entry name" value="Sigma_54_int_dom_CS"/>
</dbReference>
<dbReference type="InterPro" id="IPR002197">
    <property type="entry name" value="HTH_Fis"/>
</dbReference>
<evidence type="ECO:0000256" key="4">
    <source>
        <dbReference type="ARBA" id="ARBA00023163"/>
    </source>
</evidence>
<comment type="caution">
    <text evidence="6">The sequence shown here is derived from an EMBL/GenBank/DDBJ whole genome shotgun (WGS) entry which is preliminary data.</text>
</comment>
<dbReference type="SMART" id="SM00382">
    <property type="entry name" value="AAA"/>
    <property type="match status" value="1"/>
</dbReference>
<dbReference type="EMBL" id="JANUGW010000001">
    <property type="protein sequence ID" value="MCS0580357.1"/>
    <property type="molecule type" value="Genomic_DNA"/>
</dbReference>
<dbReference type="CDD" id="cd00009">
    <property type="entry name" value="AAA"/>
    <property type="match status" value="1"/>
</dbReference>
<dbReference type="Proteomes" id="UP001204151">
    <property type="component" value="Unassembled WGS sequence"/>
</dbReference>